<dbReference type="Proteomes" id="UP000265882">
    <property type="component" value="Unassembled WGS sequence"/>
</dbReference>
<dbReference type="PROSITE" id="PS50263">
    <property type="entry name" value="CN_HYDROLASE"/>
    <property type="match status" value="1"/>
</dbReference>
<dbReference type="GO" id="GO:0033388">
    <property type="term" value="P:putrescine biosynthetic process from arginine"/>
    <property type="evidence" value="ECO:0007669"/>
    <property type="project" value="TreeGrafter"/>
</dbReference>
<proteinExistence type="predicted"/>
<dbReference type="PANTHER" id="PTHR43674:SF2">
    <property type="entry name" value="BETA-UREIDOPROPIONASE"/>
    <property type="match status" value="1"/>
</dbReference>
<sequence length="287" mass="31748">MNDLRIAAVVMQSGFGEVDANLEKMRQFVRQASACDADLVCFPEMNITGYALTKKMEQYAEPIPGPSTRQVQRMAREFGIVILAGLPEKTARGSVAITQVVVTPNGRMGKYCKLHLSRGERKFFEGGNRIPTFRLGRTTFGVQLCYDAHFPELSTLLALKGAEVLFVPHASPPPESPDQKRGRWLRYLAARAYDNSVYLVACNQTGDGGAGIKFTGVALVLDPRGEVLGETSGEEERMLIADLKADALAKVRKARVGFFLANRRPELYEGLSAHAIRKMVWRKGRKV</sequence>
<dbReference type="Gene3D" id="3.60.110.10">
    <property type="entry name" value="Carbon-nitrogen hydrolase"/>
    <property type="match status" value="1"/>
</dbReference>
<evidence type="ECO:0000256" key="1">
    <source>
        <dbReference type="ARBA" id="ARBA00022801"/>
    </source>
</evidence>
<organism evidence="3 4">
    <name type="scientific">Abyssobacteria bacterium (strain SURF_5)</name>
    <dbReference type="NCBI Taxonomy" id="2093360"/>
    <lineage>
        <taxon>Bacteria</taxon>
        <taxon>Pseudomonadati</taxon>
        <taxon>Candidatus Hydrogenedentota</taxon>
        <taxon>Candidatus Abyssobacteria</taxon>
    </lineage>
</organism>
<gene>
    <name evidence="3" type="ORF">C4520_06610</name>
</gene>
<comment type="caution">
    <text evidence="3">The sequence shown here is derived from an EMBL/GenBank/DDBJ whole genome shotgun (WGS) entry which is preliminary data.</text>
</comment>
<keyword evidence="1" id="KW-0378">Hydrolase</keyword>
<dbReference type="PANTHER" id="PTHR43674">
    <property type="entry name" value="NITRILASE C965.09-RELATED"/>
    <property type="match status" value="1"/>
</dbReference>
<dbReference type="Pfam" id="PF00795">
    <property type="entry name" value="CN_hydrolase"/>
    <property type="match status" value="1"/>
</dbReference>
<evidence type="ECO:0000259" key="2">
    <source>
        <dbReference type="PROSITE" id="PS50263"/>
    </source>
</evidence>
<protein>
    <submittedName>
        <fullName evidence="3">Nitrilase</fullName>
    </submittedName>
</protein>
<dbReference type="SUPFAM" id="SSF56317">
    <property type="entry name" value="Carbon-nitrogen hydrolase"/>
    <property type="match status" value="1"/>
</dbReference>
<dbReference type="EMBL" id="QZKU01000048">
    <property type="protein sequence ID" value="RJP23220.1"/>
    <property type="molecule type" value="Genomic_DNA"/>
</dbReference>
<dbReference type="AlphaFoldDB" id="A0A3A4P1J7"/>
<dbReference type="InterPro" id="IPR003010">
    <property type="entry name" value="C-N_Hydrolase"/>
</dbReference>
<dbReference type="InterPro" id="IPR036526">
    <property type="entry name" value="C-N_Hydrolase_sf"/>
</dbReference>
<evidence type="ECO:0000313" key="3">
    <source>
        <dbReference type="EMBL" id="RJP23220.1"/>
    </source>
</evidence>
<accession>A0A3A4P1J7</accession>
<name>A0A3A4P1J7_ABYX5</name>
<evidence type="ECO:0000313" key="4">
    <source>
        <dbReference type="Proteomes" id="UP000265882"/>
    </source>
</evidence>
<reference evidence="3 4" key="1">
    <citation type="journal article" date="2017" name="ISME J.">
        <title>Energy and carbon metabolisms in a deep terrestrial subsurface fluid microbial community.</title>
        <authorList>
            <person name="Momper L."/>
            <person name="Jungbluth S.P."/>
            <person name="Lee M.D."/>
            <person name="Amend J.P."/>
        </authorList>
    </citation>
    <scope>NUCLEOTIDE SEQUENCE [LARGE SCALE GENOMIC DNA]</scope>
    <source>
        <strain evidence="3">SURF_5</strain>
    </source>
</reference>
<dbReference type="InterPro" id="IPR050345">
    <property type="entry name" value="Aliph_Amidase/BUP"/>
</dbReference>
<dbReference type="GO" id="GO:0050126">
    <property type="term" value="F:N-carbamoylputrescine amidase activity"/>
    <property type="evidence" value="ECO:0007669"/>
    <property type="project" value="TreeGrafter"/>
</dbReference>
<feature type="domain" description="CN hydrolase" evidence="2">
    <location>
        <begin position="4"/>
        <end position="245"/>
    </location>
</feature>